<dbReference type="PROSITE" id="PS00041">
    <property type="entry name" value="HTH_ARAC_FAMILY_1"/>
    <property type="match status" value="1"/>
</dbReference>
<organism evidence="5 6">
    <name type="scientific">Sinorhizobium mexicanum</name>
    <dbReference type="NCBI Taxonomy" id="375549"/>
    <lineage>
        <taxon>Bacteria</taxon>
        <taxon>Pseudomonadati</taxon>
        <taxon>Pseudomonadota</taxon>
        <taxon>Alphaproteobacteria</taxon>
        <taxon>Hyphomicrobiales</taxon>
        <taxon>Rhizobiaceae</taxon>
        <taxon>Sinorhizobium/Ensifer group</taxon>
        <taxon>Sinorhizobium</taxon>
    </lineage>
</organism>
<dbReference type="SUPFAM" id="SSF46689">
    <property type="entry name" value="Homeodomain-like"/>
    <property type="match status" value="2"/>
</dbReference>
<dbReference type="PANTHER" id="PTHR46796">
    <property type="entry name" value="HTH-TYPE TRANSCRIPTIONAL ACTIVATOR RHAS-RELATED"/>
    <property type="match status" value="1"/>
</dbReference>
<dbReference type="PANTHER" id="PTHR46796:SF14">
    <property type="entry name" value="TRANSCRIPTIONAL REGULATORY PROTEIN"/>
    <property type="match status" value="1"/>
</dbReference>
<reference evidence="5 6" key="1">
    <citation type="submission" date="2019-06" db="EMBL/GenBank/DDBJ databases">
        <title>Complete genome sequence of Ensifer mexicanus ITTG R7 isolated from nodules of Acacia angustissima (Mill.) Kuntze.</title>
        <authorList>
            <person name="Rincon-Rosales R."/>
            <person name="Rogel M.A."/>
            <person name="Guerrero G."/>
            <person name="Rincon-Molina C.I."/>
            <person name="Lopez-Lopez A."/>
            <person name="Martinez-Romero E."/>
        </authorList>
    </citation>
    <scope>NUCLEOTIDE SEQUENCE [LARGE SCALE GENOMIC DNA]</scope>
    <source>
        <strain evidence="5 6">ITTG R7</strain>
    </source>
</reference>
<dbReference type="InterPro" id="IPR009057">
    <property type="entry name" value="Homeodomain-like_sf"/>
</dbReference>
<dbReference type="InterPro" id="IPR018060">
    <property type="entry name" value="HTH_AraC"/>
</dbReference>
<dbReference type="KEGG" id="emx:FKV68_08970"/>
<dbReference type="PROSITE" id="PS01124">
    <property type="entry name" value="HTH_ARAC_FAMILY_2"/>
    <property type="match status" value="1"/>
</dbReference>
<name>A0A859QI42_9HYPH</name>
<protein>
    <submittedName>
        <fullName evidence="5">Helix-turn-helix transcriptional regulator</fullName>
    </submittedName>
</protein>
<dbReference type="Proteomes" id="UP000510721">
    <property type="component" value="Chromosome"/>
</dbReference>
<dbReference type="AlphaFoldDB" id="A0A859QI42"/>
<evidence type="ECO:0000256" key="1">
    <source>
        <dbReference type="ARBA" id="ARBA00023015"/>
    </source>
</evidence>
<feature type="domain" description="HTH araC/xylS-type" evidence="4">
    <location>
        <begin position="204"/>
        <end position="302"/>
    </location>
</feature>
<accession>A0A859QI42</accession>
<sequence>MSKERRSPRAAAGAQIAHLFGISNYQTLKTSSLRSSQITVTRLWTDEGSKEMTANIPVEKASVVSFQLKTLRHHELWKFDRLFYSGGFEKDTISMVHLEEEPRAHLPTSYDCLMFHIPDLVLRELCEQEELPAFHGLEGREARVDPVAAHLCRSLLPALDDPAGAGRLFFDHVGIALAAYLLDNYRGGSRPLARSSNLTRSQMNKIEEYLLADLTNDHSLEAVAALCEMPVSTFTKAFKETTGFAVHQWLRNRRVEKAARLLSESKEPIAGIAYECGFTDQAHLTRVFTRVYGTTPGSYRSQMTRHNSADQYQDALIEQA</sequence>
<evidence type="ECO:0000256" key="3">
    <source>
        <dbReference type="ARBA" id="ARBA00023163"/>
    </source>
</evidence>
<dbReference type="InterPro" id="IPR018062">
    <property type="entry name" value="HTH_AraC-typ_CS"/>
</dbReference>
<evidence type="ECO:0000313" key="6">
    <source>
        <dbReference type="Proteomes" id="UP000510721"/>
    </source>
</evidence>
<dbReference type="Pfam" id="PF12833">
    <property type="entry name" value="HTH_18"/>
    <property type="match status" value="1"/>
</dbReference>
<dbReference type="GO" id="GO:0003700">
    <property type="term" value="F:DNA-binding transcription factor activity"/>
    <property type="evidence" value="ECO:0007669"/>
    <property type="project" value="InterPro"/>
</dbReference>
<evidence type="ECO:0000256" key="2">
    <source>
        <dbReference type="ARBA" id="ARBA00023125"/>
    </source>
</evidence>
<dbReference type="SMART" id="SM00342">
    <property type="entry name" value="HTH_ARAC"/>
    <property type="match status" value="1"/>
</dbReference>
<dbReference type="EMBL" id="CP041238">
    <property type="protein sequence ID" value="QLL61570.1"/>
    <property type="molecule type" value="Genomic_DNA"/>
</dbReference>
<dbReference type="InterPro" id="IPR050204">
    <property type="entry name" value="AraC_XylS_family_regulators"/>
</dbReference>
<keyword evidence="6" id="KW-1185">Reference proteome</keyword>
<gene>
    <name evidence="5" type="ORF">FKV68_08970</name>
</gene>
<evidence type="ECO:0000313" key="5">
    <source>
        <dbReference type="EMBL" id="QLL61570.1"/>
    </source>
</evidence>
<dbReference type="Gene3D" id="1.10.10.60">
    <property type="entry name" value="Homeodomain-like"/>
    <property type="match status" value="2"/>
</dbReference>
<keyword evidence="1" id="KW-0805">Transcription regulation</keyword>
<evidence type="ECO:0000259" key="4">
    <source>
        <dbReference type="PROSITE" id="PS01124"/>
    </source>
</evidence>
<proteinExistence type="predicted"/>
<keyword evidence="2" id="KW-0238">DNA-binding</keyword>
<keyword evidence="3" id="KW-0804">Transcription</keyword>
<dbReference type="GO" id="GO:0043565">
    <property type="term" value="F:sequence-specific DNA binding"/>
    <property type="evidence" value="ECO:0007669"/>
    <property type="project" value="InterPro"/>
</dbReference>